<dbReference type="Proteomes" id="UP000010367">
    <property type="component" value="Chromosome"/>
</dbReference>
<dbReference type="PANTHER" id="PTHR43246">
    <property type="entry name" value="PEPTIDYL-PROLYL CIS-TRANS ISOMERASE CYP38, CHLOROPLASTIC"/>
    <property type="match status" value="1"/>
</dbReference>
<keyword evidence="2" id="KW-0697">Rotamase</keyword>
<evidence type="ECO:0000313" key="6">
    <source>
        <dbReference type="Proteomes" id="UP000010367"/>
    </source>
</evidence>
<dbReference type="STRING" id="56110.Oscil6304_3041"/>
<dbReference type="InterPro" id="IPR002130">
    <property type="entry name" value="Cyclophilin-type_PPIase_dom"/>
</dbReference>
<dbReference type="PRINTS" id="PR00153">
    <property type="entry name" value="CSAPPISMRASE"/>
</dbReference>
<keyword evidence="3 5" id="KW-0413">Isomerase</keyword>
<evidence type="ECO:0000256" key="2">
    <source>
        <dbReference type="ARBA" id="ARBA00023110"/>
    </source>
</evidence>
<proteinExistence type="predicted"/>
<dbReference type="PROSITE" id="PS50072">
    <property type="entry name" value="CSA_PPIASE_2"/>
    <property type="match status" value="1"/>
</dbReference>
<gene>
    <name evidence="5" type="ORF">Oscil6304_3041</name>
</gene>
<evidence type="ECO:0000256" key="1">
    <source>
        <dbReference type="ARBA" id="ARBA00013194"/>
    </source>
</evidence>
<protein>
    <recommendedName>
        <fullName evidence="1">peptidylprolyl isomerase</fullName>
        <ecNumber evidence="1">5.2.1.8</ecNumber>
    </recommendedName>
</protein>
<dbReference type="Pfam" id="PF00160">
    <property type="entry name" value="Pro_isomerase"/>
    <property type="match status" value="1"/>
</dbReference>
<evidence type="ECO:0000259" key="4">
    <source>
        <dbReference type="PROSITE" id="PS50072"/>
    </source>
</evidence>
<name>K9TKF9_9CYAN</name>
<dbReference type="InterPro" id="IPR044665">
    <property type="entry name" value="E_coli_cyclophilin_A-like"/>
</dbReference>
<sequence>MKIGIALLGLGEKHQELGITSIGKEGQFINCLSLPIRRNPQDCFCPNSLNTRSQKISSGKIGIISHITREVRLLYWKLNMEINIRQWIVSVMILGALLIGGCAQQDVTSQPSSLPTEPPLTAQAPDAFSNLPRLEGKATVQMVINGRPVIIEVDGTNAPITAGNFVDLVQRQVYDGLMFHRVVREPEPFVVQGGDPQSKDPNFGGSLGTGGFIDPATDQQRYIPLEITPEGAPSPVYGSPLQSARINQSPVLQHKRGAVAMARSQAPNSASSQFYFALSDLQFLDGNYAVFGEVTEGMDVVDGIQEGDRIQSAQVVDGLENLRSNGPS</sequence>
<accession>K9TKF9</accession>
<dbReference type="AlphaFoldDB" id="K9TKF9"/>
<organism evidence="5 6">
    <name type="scientific">Oscillatoria acuminata PCC 6304</name>
    <dbReference type="NCBI Taxonomy" id="56110"/>
    <lineage>
        <taxon>Bacteria</taxon>
        <taxon>Bacillati</taxon>
        <taxon>Cyanobacteriota</taxon>
        <taxon>Cyanophyceae</taxon>
        <taxon>Oscillatoriophycideae</taxon>
        <taxon>Oscillatoriales</taxon>
        <taxon>Oscillatoriaceae</taxon>
        <taxon>Oscillatoria</taxon>
    </lineage>
</organism>
<dbReference type="CDD" id="cd01924">
    <property type="entry name" value="cyclophilin_TLP40_like"/>
    <property type="match status" value="1"/>
</dbReference>
<dbReference type="HOGENOM" id="CLU_012062_16_4_3"/>
<dbReference type="EC" id="5.2.1.8" evidence="1"/>
<dbReference type="eggNOG" id="COG0652">
    <property type="taxonomic scope" value="Bacteria"/>
</dbReference>
<reference evidence="5 6" key="1">
    <citation type="submission" date="2012-06" db="EMBL/GenBank/DDBJ databases">
        <title>Finished chromosome of genome of Oscillatoria acuminata PCC 6304.</title>
        <authorList>
            <consortium name="US DOE Joint Genome Institute"/>
            <person name="Gugger M."/>
            <person name="Coursin T."/>
            <person name="Rippka R."/>
            <person name="Tandeau De Marsac N."/>
            <person name="Huntemann M."/>
            <person name="Wei C.-L."/>
            <person name="Han J."/>
            <person name="Detter J.C."/>
            <person name="Han C."/>
            <person name="Tapia R."/>
            <person name="Davenport K."/>
            <person name="Daligault H."/>
            <person name="Erkkila T."/>
            <person name="Gu W."/>
            <person name="Munk A.C.C."/>
            <person name="Teshima H."/>
            <person name="Xu Y."/>
            <person name="Chain P."/>
            <person name="Chen A."/>
            <person name="Krypides N."/>
            <person name="Mavromatis K."/>
            <person name="Markowitz V."/>
            <person name="Szeto E."/>
            <person name="Ivanova N."/>
            <person name="Mikhailova N."/>
            <person name="Ovchinnikova G."/>
            <person name="Pagani I."/>
            <person name="Pati A."/>
            <person name="Goodwin L."/>
            <person name="Peters L."/>
            <person name="Pitluck S."/>
            <person name="Woyke T."/>
            <person name="Kerfeld C."/>
        </authorList>
    </citation>
    <scope>NUCLEOTIDE SEQUENCE [LARGE SCALE GENOMIC DNA]</scope>
    <source>
        <strain evidence="5 6">PCC 6304</strain>
    </source>
</reference>
<dbReference type="InParanoid" id="K9TKF9"/>
<dbReference type="KEGG" id="oac:Oscil6304_3041"/>
<keyword evidence="6" id="KW-1185">Reference proteome</keyword>
<feature type="domain" description="PPIase cyclophilin-type" evidence="4">
    <location>
        <begin position="149"/>
        <end position="328"/>
    </location>
</feature>
<dbReference type="PATRIC" id="fig|56110.3.peg.3638"/>
<dbReference type="Gene3D" id="2.40.100.10">
    <property type="entry name" value="Cyclophilin-like"/>
    <property type="match status" value="1"/>
</dbReference>
<dbReference type="EMBL" id="CP003607">
    <property type="protein sequence ID" value="AFY82636.1"/>
    <property type="molecule type" value="Genomic_DNA"/>
</dbReference>
<dbReference type="GO" id="GO:0003755">
    <property type="term" value="F:peptidyl-prolyl cis-trans isomerase activity"/>
    <property type="evidence" value="ECO:0007669"/>
    <property type="project" value="UniProtKB-KW"/>
</dbReference>
<evidence type="ECO:0000313" key="5">
    <source>
        <dbReference type="EMBL" id="AFY82636.1"/>
    </source>
</evidence>
<dbReference type="SUPFAM" id="SSF50891">
    <property type="entry name" value="Cyclophilin-like"/>
    <property type="match status" value="1"/>
</dbReference>
<dbReference type="InterPro" id="IPR029000">
    <property type="entry name" value="Cyclophilin-like_dom_sf"/>
</dbReference>
<evidence type="ECO:0000256" key="3">
    <source>
        <dbReference type="ARBA" id="ARBA00023235"/>
    </source>
</evidence>